<dbReference type="Proteomes" id="UP000193411">
    <property type="component" value="Unassembled WGS sequence"/>
</dbReference>
<dbReference type="AlphaFoldDB" id="A0A1Y2HMD9"/>
<dbReference type="EMBL" id="MCFL01000030">
    <property type="protein sequence ID" value="ORZ34262.1"/>
    <property type="molecule type" value="Genomic_DNA"/>
</dbReference>
<name>A0A1Y2HMD9_9FUNG</name>
<evidence type="ECO:0000313" key="2">
    <source>
        <dbReference type="EMBL" id="ORZ36764.1"/>
    </source>
</evidence>
<keyword evidence="3" id="KW-1185">Reference proteome</keyword>
<organism evidence="1 3">
    <name type="scientific">Catenaria anguillulae PL171</name>
    <dbReference type="NCBI Taxonomy" id="765915"/>
    <lineage>
        <taxon>Eukaryota</taxon>
        <taxon>Fungi</taxon>
        <taxon>Fungi incertae sedis</taxon>
        <taxon>Blastocladiomycota</taxon>
        <taxon>Blastocladiomycetes</taxon>
        <taxon>Blastocladiales</taxon>
        <taxon>Catenariaceae</taxon>
        <taxon>Catenaria</taxon>
    </lineage>
</organism>
<proteinExistence type="predicted"/>
<sequence>MLPLCCSSRLRWPSQLRGCGWIQLTATKNNNGNSIVNKRSPGSALMPCRSAHCSAAAESVCLLEEGSSVAQTRHGAFTGAHV</sequence>
<dbReference type="EMBL" id="MCFL01000015">
    <property type="protein sequence ID" value="ORZ36764.1"/>
    <property type="molecule type" value="Genomic_DNA"/>
</dbReference>
<comment type="caution">
    <text evidence="1">The sequence shown here is derived from an EMBL/GenBank/DDBJ whole genome shotgun (WGS) entry which is preliminary data.</text>
</comment>
<accession>A0A1Y2HMD9</accession>
<gene>
    <name evidence="2" type="ORF">BCR44DRAFT_41830</name>
    <name evidence="1" type="ORF">BCR44DRAFT_44049</name>
</gene>
<evidence type="ECO:0000313" key="3">
    <source>
        <dbReference type="Proteomes" id="UP000193411"/>
    </source>
</evidence>
<evidence type="ECO:0000313" key="1">
    <source>
        <dbReference type="EMBL" id="ORZ34262.1"/>
    </source>
</evidence>
<protein>
    <submittedName>
        <fullName evidence="1">Uncharacterized protein</fullName>
    </submittedName>
</protein>
<reference evidence="1 3" key="1">
    <citation type="submission" date="2016-07" db="EMBL/GenBank/DDBJ databases">
        <title>Pervasive Adenine N6-methylation of Active Genes in Fungi.</title>
        <authorList>
            <consortium name="DOE Joint Genome Institute"/>
            <person name="Mondo S.J."/>
            <person name="Dannebaum R.O."/>
            <person name="Kuo R.C."/>
            <person name="Labutti K."/>
            <person name="Haridas S."/>
            <person name="Kuo A."/>
            <person name="Salamov A."/>
            <person name="Ahrendt S.R."/>
            <person name="Lipzen A."/>
            <person name="Sullivan W."/>
            <person name="Andreopoulos W.B."/>
            <person name="Clum A."/>
            <person name="Lindquist E."/>
            <person name="Daum C."/>
            <person name="Ramamoorthy G.K."/>
            <person name="Gryganskyi A."/>
            <person name="Culley D."/>
            <person name="Magnuson J.K."/>
            <person name="James T.Y."/>
            <person name="O'Malley M.A."/>
            <person name="Stajich J.E."/>
            <person name="Spatafora J.W."/>
            <person name="Visel A."/>
            <person name="Grigoriev I.V."/>
        </authorList>
    </citation>
    <scope>NUCLEOTIDE SEQUENCE [LARGE SCALE GENOMIC DNA]</scope>
    <source>
        <strain evidence="1 3">PL171</strain>
    </source>
</reference>